<dbReference type="EMBL" id="JAKFHA010000023">
    <property type="protein sequence ID" value="MCF2531394.1"/>
    <property type="molecule type" value="Genomic_DNA"/>
</dbReference>
<evidence type="ECO:0000313" key="3">
    <source>
        <dbReference type="Proteomes" id="UP001165378"/>
    </source>
</evidence>
<protein>
    <submittedName>
        <fullName evidence="2">Uncharacterized protein</fullName>
    </submittedName>
</protein>
<feature type="transmembrane region" description="Helical" evidence="1">
    <location>
        <begin position="47"/>
        <end position="70"/>
    </location>
</feature>
<reference evidence="2" key="1">
    <citation type="submission" date="2022-01" db="EMBL/GenBank/DDBJ databases">
        <title>Genome-Based Taxonomic Classification of the Phylum Actinobacteria.</title>
        <authorList>
            <person name="Gao Y."/>
        </authorList>
    </citation>
    <scope>NUCLEOTIDE SEQUENCE</scope>
    <source>
        <strain evidence="2">KLBMP 8922</strain>
    </source>
</reference>
<evidence type="ECO:0000313" key="2">
    <source>
        <dbReference type="EMBL" id="MCF2531394.1"/>
    </source>
</evidence>
<feature type="transmembrane region" description="Helical" evidence="1">
    <location>
        <begin position="115"/>
        <end position="134"/>
    </location>
</feature>
<dbReference type="RefSeq" id="WP_235056056.1">
    <property type="nucleotide sequence ID" value="NZ_JAKFHA010000023.1"/>
</dbReference>
<dbReference type="Proteomes" id="UP001165378">
    <property type="component" value="Unassembled WGS sequence"/>
</dbReference>
<comment type="caution">
    <text evidence="2">The sequence shown here is derived from an EMBL/GenBank/DDBJ whole genome shotgun (WGS) entry which is preliminary data.</text>
</comment>
<keyword evidence="1" id="KW-0812">Transmembrane</keyword>
<keyword evidence="1" id="KW-1133">Transmembrane helix</keyword>
<dbReference type="AlphaFoldDB" id="A0AA41Q4H7"/>
<organism evidence="2 3">
    <name type="scientific">Yinghuangia soli</name>
    <dbReference type="NCBI Taxonomy" id="2908204"/>
    <lineage>
        <taxon>Bacteria</taxon>
        <taxon>Bacillati</taxon>
        <taxon>Actinomycetota</taxon>
        <taxon>Actinomycetes</taxon>
        <taxon>Kitasatosporales</taxon>
        <taxon>Streptomycetaceae</taxon>
        <taxon>Yinghuangia</taxon>
    </lineage>
</organism>
<name>A0AA41Q4H7_9ACTN</name>
<keyword evidence="1" id="KW-0472">Membrane</keyword>
<gene>
    <name evidence="2" type="ORF">LZ495_29825</name>
</gene>
<proteinExistence type="predicted"/>
<keyword evidence="3" id="KW-1185">Reference proteome</keyword>
<evidence type="ECO:0000256" key="1">
    <source>
        <dbReference type="SAM" id="Phobius"/>
    </source>
</evidence>
<sequence>MPFAGAKWPVVVVVVLVFGFGGAVLVRARAGFVPGNQWEAARGLARWVKAGLLGAGAAGVVLAVCAVVPLSKDGQAHEVRDGRYYVSDKDRSGKVVVREVSRRTYEDVQEGGLRFMFGVSGFMLAGMSFAVLVAGEARRSGAVSVRAAG</sequence>
<accession>A0AA41Q4H7</accession>
<feature type="transmembrane region" description="Helical" evidence="1">
    <location>
        <begin position="6"/>
        <end position="26"/>
    </location>
</feature>